<evidence type="ECO:0000313" key="9">
    <source>
        <dbReference type="Proteomes" id="UP001152795"/>
    </source>
</evidence>
<dbReference type="PROSITE" id="PS00027">
    <property type="entry name" value="HOMEOBOX_1"/>
    <property type="match status" value="1"/>
</dbReference>
<sequence>MQEPCQNPNQSMFSIDALLSSSRRQEYEGSFQQFLPRWQTPANFGYTSSRVPDFQPFGGSGRERLHHHNDIADEVTKPSDNHVFDTTYPYSQHTSSNDDTNSNTSNNVNNNNTNSESRSREGSTSDSDSKDNKSRRRRTAFTSVQLKCLEETFQANKYLTTMERDRLARALNLSKKQVKTWYQNRRTKWKRESLGDPLQSFAVPPNAQAYLRIPRPPCQGHYASCNPYSLGNPVCPCYFHRYNSYEVRGPSYNVRPPPPSVNLSLSSMPGMASS</sequence>
<evidence type="ECO:0000256" key="1">
    <source>
        <dbReference type="ARBA" id="ARBA00004123"/>
    </source>
</evidence>
<evidence type="ECO:0000256" key="4">
    <source>
        <dbReference type="ARBA" id="ARBA00023242"/>
    </source>
</evidence>
<evidence type="ECO:0000256" key="2">
    <source>
        <dbReference type="ARBA" id="ARBA00023125"/>
    </source>
</evidence>
<feature type="compositionally biased region" description="Low complexity" evidence="7">
    <location>
        <begin position="94"/>
        <end position="116"/>
    </location>
</feature>
<dbReference type="InterPro" id="IPR050848">
    <property type="entry name" value="Homeobox_TF"/>
</dbReference>
<accession>A0A6S7H8F7</accession>
<comment type="caution">
    <text evidence="8">The sequence shown here is derived from an EMBL/GenBank/DDBJ whole genome shotgun (WGS) entry which is preliminary data.</text>
</comment>
<gene>
    <name evidence="8" type="ORF">PACLA_8A066226</name>
</gene>
<dbReference type="OrthoDB" id="6159439at2759"/>
<keyword evidence="3 5" id="KW-0371">Homeobox</keyword>
<evidence type="ECO:0000256" key="5">
    <source>
        <dbReference type="PROSITE-ProRule" id="PRU00108"/>
    </source>
</evidence>
<dbReference type="SMART" id="SM00389">
    <property type="entry name" value="HOX"/>
    <property type="match status" value="1"/>
</dbReference>
<dbReference type="PRINTS" id="PR00024">
    <property type="entry name" value="HOMEOBOX"/>
</dbReference>
<dbReference type="PANTHER" id="PTHR24333">
    <property type="entry name" value="HOMEO BOX HB9 LIKE A-RELATED"/>
    <property type="match status" value="1"/>
</dbReference>
<feature type="compositionally biased region" description="Basic and acidic residues" evidence="7">
    <location>
        <begin position="73"/>
        <end position="83"/>
    </location>
</feature>
<protein>
    <submittedName>
        <fullName evidence="8">BarH-like 1 homeobox</fullName>
    </submittedName>
</protein>
<evidence type="ECO:0000313" key="8">
    <source>
        <dbReference type="EMBL" id="CAB3999220.1"/>
    </source>
</evidence>
<dbReference type="AlphaFoldDB" id="A0A6S7H8F7"/>
<dbReference type="Proteomes" id="UP001152795">
    <property type="component" value="Unassembled WGS sequence"/>
</dbReference>
<dbReference type="GO" id="GO:0000981">
    <property type="term" value="F:DNA-binding transcription factor activity, RNA polymerase II-specific"/>
    <property type="evidence" value="ECO:0007669"/>
    <property type="project" value="InterPro"/>
</dbReference>
<keyword evidence="9" id="KW-1185">Reference proteome</keyword>
<evidence type="ECO:0000256" key="3">
    <source>
        <dbReference type="ARBA" id="ARBA00023155"/>
    </source>
</evidence>
<dbReference type="Gene3D" id="1.10.10.60">
    <property type="entry name" value="Homeodomain-like"/>
    <property type="match status" value="1"/>
</dbReference>
<evidence type="ECO:0000256" key="7">
    <source>
        <dbReference type="SAM" id="MobiDB-lite"/>
    </source>
</evidence>
<feature type="compositionally biased region" description="Basic and acidic residues" evidence="7">
    <location>
        <begin position="117"/>
        <end position="132"/>
    </location>
</feature>
<evidence type="ECO:0000256" key="6">
    <source>
        <dbReference type="RuleBase" id="RU000682"/>
    </source>
</evidence>
<dbReference type="PROSITE" id="PS50071">
    <property type="entry name" value="HOMEOBOX_2"/>
    <property type="match status" value="1"/>
</dbReference>
<organism evidence="8 9">
    <name type="scientific">Paramuricea clavata</name>
    <name type="common">Red gorgonian</name>
    <name type="synonym">Violescent sea-whip</name>
    <dbReference type="NCBI Taxonomy" id="317549"/>
    <lineage>
        <taxon>Eukaryota</taxon>
        <taxon>Metazoa</taxon>
        <taxon>Cnidaria</taxon>
        <taxon>Anthozoa</taxon>
        <taxon>Octocorallia</taxon>
        <taxon>Malacalcyonacea</taxon>
        <taxon>Plexauridae</taxon>
        <taxon>Paramuricea</taxon>
    </lineage>
</organism>
<proteinExistence type="predicted"/>
<dbReference type="Pfam" id="PF00046">
    <property type="entry name" value="Homeodomain"/>
    <property type="match status" value="1"/>
</dbReference>
<dbReference type="InterPro" id="IPR017970">
    <property type="entry name" value="Homeobox_CS"/>
</dbReference>
<name>A0A6S7H8F7_PARCT</name>
<feature type="DNA-binding region" description="Homeobox" evidence="5">
    <location>
        <begin position="134"/>
        <end position="193"/>
    </location>
</feature>
<dbReference type="EMBL" id="CACRXK020003541">
    <property type="protein sequence ID" value="CAB3999220.1"/>
    <property type="molecule type" value="Genomic_DNA"/>
</dbReference>
<dbReference type="InterPro" id="IPR009057">
    <property type="entry name" value="Homeodomain-like_sf"/>
</dbReference>
<keyword evidence="2 5" id="KW-0238">DNA-binding</keyword>
<feature type="region of interest" description="Disordered" evidence="7">
    <location>
        <begin position="73"/>
        <end position="139"/>
    </location>
</feature>
<comment type="subcellular location">
    <subcellularLocation>
        <location evidence="1 5 6">Nucleus</location>
    </subcellularLocation>
</comment>
<dbReference type="InterPro" id="IPR001356">
    <property type="entry name" value="HD"/>
</dbReference>
<dbReference type="SUPFAM" id="SSF46689">
    <property type="entry name" value="Homeodomain-like"/>
    <property type="match status" value="1"/>
</dbReference>
<keyword evidence="4 5" id="KW-0539">Nucleus</keyword>
<reference evidence="8" key="1">
    <citation type="submission" date="2020-04" db="EMBL/GenBank/DDBJ databases">
        <authorList>
            <person name="Alioto T."/>
            <person name="Alioto T."/>
            <person name="Gomez Garrido J."/>
        </authorList>
    </citation>
    <scope>NUCLEOTIDE SEQUENCE</scope>
    <source>
        <strain evidence="8">A484AB</strain>
    </source>
</reference>
<dbReference type="PANTHER" id="PTHR24333:SF5">
    <property type="entry name" value="VENT HOMEOBOX"/>
    <property type="match status" value="1"/>
</dbReference>
<dbReference type="CDD" id="cd00086">
    <property type="entry name" value="homeodomain"/>
    <property type="match status" value="1"/>
</dbReference>
<dbReference type="GO" id="GO:0003677">
    <property type="term" value="F:DNA binding"/>
    <property type="evidence" value="ECO:0007669"/>
    <property type="project" value="UniProtKB-UniRule"/>
</dbReference>
<dbReference type="InterPro" id="IPR020479">
    <property type="entry name" value="HD_metazoa"/>
</dbReference>
<dbReference type="GO" id="GO:0005634">
    <property type="term" value="C:nucleus"/>
    <property type="evidence" value="ECO:0007669"/>
    <property type="project" value="UniProtKB-SubCell"/>
</dbReference>